<feature type="region of interest" description="Disordered" evidence="1">
    <location>
        <begin position="89"/>
        <end position="348"/>
    </location>
</feature>
<gene>
    <name evidence="2" type="ORF">F1721_32830</name>
</gene>
<protein>
    <submittedName>
        <fullName evidence="2">Uncharacterized protein</fullName>
    </submittedName>
</protein>
<dbReference type="OrthoDB" id="3670631at2"/>
<evidence type="ECO:0000256" key="1">
    <source>
        <dbReference type="SAM" id="MobiDB-lite"/>
    </source>
</evidence>
<feature type="compositionally biased region" description="Polar residues" evidence="1">
    <location>
        <begin position="337"/>
        <end position="348"/>
    </location>
</feature>
<evidence type="ECO:0000313" key="2">
    <source>
        <dbReference type="EMBL" id="KAA5825424.1"/>
    </source>
</evidence>
<feature type="compositionally biased region" description="Pro residues" evidence="1">
    <location>
        <begin position="311"/>
        <end position="321"/>
    </location>
</feature>
<dbReference type="Proteomes" id="UP000323946">
    <property type="component" value="Unassembled WGS sequence"/>
</dbReference>
<sequence length="348" mass="37362">MTTILIALAMFYILIKLPFWVLGSIRGGKRSFVGSLVKGFLAYKTYGLLRSGVSPRRPAKAKPTADPYAKTSMAADGQYMLPLAGLKRGRIRTPSPPLGKTPPKPTPPKRRVGRQGALFTPDGTPASSALPPELGPDAMRVNPNPGEQHMLPIYARHDPSATPRPRLHDDTTPRQPRPQPRQPGLFTRTGRAAPHARPPKPGNPGALPTHVAPGEQMRLPLVGPFTTQARPTPAPHPVKAEAGEAPRVTGQRPLLRPNGEINPAARPPRPRRSPARPSAPAAYKGIRPDRTGQYALPLNLPKPSRRHRPSTPTPPSTPAPAPVRDGNQLELPLNLPGETTSSTGGDRS</sequence>
<feature type="compositionally biased region" description="Pro residues" evidence="1">
    <location>
        <begin position="94"/>
        <end position="106"/>
    </location>
</feature>
<evidence type="ECO:0000313" key="3">
    <source>
        <dbReference type="Proteomes" id="UP000323946"/>
    </source>
</evidence>
<dbReference type="EMBL" id="VWPH01000021">
    <property type="protein sequence ID" value="KAA5825424.1"/>
    <property type="molecule type" value="Genomic_DNA"/>
</dbReference>
<keyword evidence="3" id="KW-1185">Reference proteome</keyword>
<reference evidence="2 3" key="1">
    <citation type="submission" date="2019-09" db="EMBL/GenBank/DDBJ databases">
        <title>Draft genome sequence of the thermophilic Saccharopolyspora hirsuta VKM Ac-666T.</title>
        <authorList>
            <person name="Lobastova T.G."/>
            <person name="Fokina V."/>
            <person name="Bragin E.Y."/>
            <person name="Shtratnikova V.Y."/>
            <person name="Starodumova I.P."/>
            <person name="Tarlachkov S.V."/>
            <person name="Donova M.V."/>
        </authorList>
    </citation>
    <scope>NUCLEOTIDE SEQUENCE [LARGE SCALE GENOMIC DNA]</scope>
    <source>
        <strain evidence="2 3">VKM Ac-666</strain>
    </source>
</reference>
<dbReference type="RefSeq" id="WP_150070740.1">
    <property type="nucleotide sequence ID" value="NZ_VWPH01000021.1"/>
</dbReference>
<proteinExistence type="predicted"/>
<name>A0A5M7BD44_SACHI</name>
<organism evidence="2 3">
    <name type="scientific">Saccharopolyspora hirsuta</name>
    <dbReference type="NCBI Taxonomy" id="1837"/>
    <lineage>
        <taxon>Bacteria</taxon>
        <taxon>Bacillati</taxon>
        <taxon>Actinomycetota</taxon>
        <taxon>Actinomycetes</taxon>
        <taxon>Pseudonocardiales</taxon>
        <taxon>Pseudonocardiaceae</taxon>
        <taxon>Saccharopolyspora</taxon>
    </lineage>
</organism>
<comment type="caution">
    <text evidence="2">The sequence shown here is derived from an EMBL/GenBank/DDBJ whole genome shotgun (WGS) entry which is preliminary data.</text>
</comment>
<dbReference type="AlphaFoldDB" id="A0A5M7BD44"/>
<accession>A0A5M7BD44</accession>